<evidence type="ECO:0000256" key="1">
    <source>
        <dbReference type="ARBA" id="ARBA00022490"/>
    </source>
</evidence>
<dbReference type="PANTHER" id="PTHR34069">
    <property type="entry name" value="3-OXOACYL-[ACYL-CARRIER-PROTEIN] SYNTHASE 3"/>
    <property type="match status" value="1"/>
</dbReference>
<dbReference type="InterPro" id="IPR013751">
    <property type="entry name" value="ACP_syn_III_N"/>
</dbReference>
<reference evidence="6 7" key="1">
    <citation type="journal article" date="2018" name="Front. Microbiol.">
        <title>Genome Sequencing of Streptomyces atratus SCSIOZH16 and Activation Production of Nocardamine via Metabolic Engineering.</title>
        <authorList>
            <person name="Li Y."/>
            <person name="Zhang C."/>
            <person name="Liu C."/>
            <person name="Ju J."/>
            <person name="Ma J."/>
        </authorList>
    </citation>
    <scope>NUCLEOTIDE SEQUENCE [LARGE SCALE GENOMIC DNA]</scope>
    <source>
        <strain evidence="6 7">SCSIO_ZH16</strain>
    </source>
</reference>
<dbReference type="PANTHER" id="PTHR34069:SF2">
    <property type="entry name" value="BETA-KETOACYL-[ACYL-CARRIER-PROTEIN] SYNTHASE III"/>
    <property type="match status" value="1"/>
</dbReference>
<dbReference type="GO" id="GO:0004315">
    <property type="term" value="F:3-oxoacyl-[acyl-carrier-protein] synthase activity"/>
    <property type="evidence" value="ECO:0007669"/>
    <property type="project" value="InterPro"/>
</dbReference>
<dbReference type="Gene3D" id="3.40.47.10">
    <property type="match status" value="2"/>
</dbReference>
<keyword evidence="2" id="KW-0808">Transferase</keyword>
<feature type="domain" description="Beta-ketoacyl-[acyl-carrier-protein] synthase III N-terminal" evidence="5">
    <location>
        <begin position="265"/>
        <end position="339"/>
    </location>
</feature>
<gene>
    <name evidence="6" type="ORF">C5746_01655</name>
</gene>
<evidence type="ECO:0000259" key="4">
    <source>
        <dbReference type="Pfam" id="PF08541"/>
    </source>
</evidence>
<dbReference type="InterPro" id="IPR013747">
    <property type="entry name" value="ACP_syn_III_C"/>
</dbReference>
<dbReference type="GO" id="GO:0044550">
    <property type="term" value="P:secondary metabolite biosynthetic process"/>
    <property type="evidence" value="ECO:0007669"/>
    <property type="project" value="TreeGrafter"/>
</dbReference>
<evidence type="ECO:0000256" key="3">
    <source>
        <dbReference type="ARBA" id="ARBA00023315"/>
    </source>
</evidence>
<evidence type="ECO:0000313" key="7">
    <source>
        <dbReference type="Proteomes" id="UP000252698"/>
    </source>
</evidence>
<dbReference type="InterPro" id="IPR016039">
    <property type="entry name" value="Thiolase-like"/>
</dbReference>
<sequence>MAIATARLAGPNPIPTTSTVLTLGSSTAVTYGAPLRPRSPSDAHIGQSVINSCPVRPGSAGGSYPQRRRFVKAHLRIIRTGERRGDQPAGGRTDVIVRTAARPRRPAVGVVRPGGLGQRRPHGLTSGLSVAKAEQTSLESDSFTPNTITAQGGCLVQWGDVYVRSCAMALGERELVEAAVAAGRYDPSIRDAHGYESISVAGSRYAADMAVDAARVAIARSAVDPADIGVFIHAYVDEQGPEGVAEPASYIQGMAHDGRARALGVRQGCNGAIASLEVGAMYVSAGSVAVLTSADKYVGEGDRYRDDQGCVPADGATAMVLGREDGVARLLATEIIGDGRFSGLTALDPGQFEDRQEFRKAQRKRVVSMMRTMTEAKHDCVRAALADAEVGAGDIRHWLLPYNGRFMVDRDFCAEFEIDDERTTWDLGRTVGHLSGGDPVVGLTHLLETGAAAVGDRVVMLGDSAGFAFGCAVLEIVAKPAWQVDR</sequence>
<dbReference type="EMBL" id="CP027306">
    <property type="protein sequence ID" value="AXE75898.1"/>
    <property type="molecule type" value="Genomic_DNA"/>
</dbReference>
<dbReference type="CDD" id="cd00827">
    <property type="entry name" value="init_cond_enzymes"/>
    <property type="match status" value="1"/>
</dbReference>
<keyword evidence="1" id="KW-0963">Cytoplasm</keyword>
<dbReference type="AlphaFoldDB" id="A0A2Z5J6E4"/>
<keyword evidence="3" id="KW-0012">Acyltransferase</keyword>
<dbReference type="SUPFAM" id="SSF53901">
    <property type="entry name" value="Thiolase-like"/>
    <property type="match status" value="1"/>
</dbReference>
<accession>A0A2Z5J6E4</accession>
<evidence type="ECO:0000313" key="6">
    <source>
        <dbReference type="EMBL" id="AXE75898.1"/>
    </source>
</evidence>
<name>A0A2Z5J6E4_STRAR</name>
<feature type="domain" description="Beta-ketoacyl-[acyl-carrier-protein] synthase III C-terminal" evidence="4">
    <location>
        <begin position="385"/>
        <end position="476"/>
    </location>
</feature>
<evidence type="ECO:0000256" key="2">
    <source>
        <dbReference type="ARBA" id="ARBA00022679"/>
    </source>
</evidence>
<evidence type="ECO:0008006" key="8">
    <source>
        <dbReference type="Google" id="ProtNLM"/>
    </source>
</evidence>
<proteinExistence type="predicted"/>
<protein>
    <recommendedName>
        <fullName evidence="8">3-oxoacyl-ACP synthase</fullName>
    </recommendedName>
</protein>
<dbReference type="Proteomes" id="UP000252698">
    <property type="component" value="Chromosome"/>
</dbReference>
<dbReference type="KEGG" id="sata:C5746_01655"/>
<dbReference type="Pfam" id="PF08541">
    <property type="entry name" value="ACP_syn_III_C"/>
    <property type="match status" value="1"/>
</dbReference>
<dbReference type="Pfam" id="PF08545">
    <property type="entry name" value="ACP_syn_III"/>
    <property type="match status" value="1"/>
</dbReference>
<organism evidence="6 7">
    <name type="scientific">Streptomyces atratus</name>
    <dbReference type="NCBI Taxonomy" id="1893"/>
    <lineage>
        <taxon>Bacteria</taxon>
        <taxon>Bacillati</taxon>
        <taxon>Actinomycetota</taxon>
        <taxon>Actinomycetes</taxon>
        <taxon>Kitasatosporales</taxon>
        <taxon>Streptomycetaceae</taxon>
        <taxon>Streptomyces</taxon>
    </lineage>
</organism>
<dbReference type="GO" id="GO:0006633">
    <property type="term" value="P:fatty acid biosynthetic process"/>
    <property type="evidence" value="ECO:0007669"/>
    <property type="project" value="InterPro"/>
</dbReference>
<evidence type="ECO:0000259" key="5">
    <source>
        <dbReference type="Pfam" id="PF08545"/>
    </source>
</evidence>